<dbReference type="EMBL" id="CP022753">
    <property type="protein sequence ID" value="ASU85926.1"/>
    <property type="molecule type" value="Genomic_DNA"/>
</dbReference>
<dbReference type="Pfam" id="PF00837">
    <property type="entry name" value="T4_deiodinase"/>
    <property type="match status" value="1"/>
</dbReference>
<dbReference type="Proteomes" id="UP000215005">
    <property type="component" value="Chromosome"/>
</dbReference>
<dbReference type="GO" id="GO:0042403">
    <property type="term" value="P:thyroid hormone metabolic process"/>
    <property type="evidence" value="ECO:0007669"/>
    <property type="project" value="TreeGrafter"/>
</dbReference>
<organism evidence="2 3">
    <name type="scientific">Nocardiopsis gilva YIM 90087</name>
    <dbReference type="NCBI Taxonomy" id="1235441"/>
    <lineage>
        <taxon>Bacteria</taxon>
        <taxon>Bacillati</taxon>
        <taxon>Actinomycetota</taxon>
        <taxon>Actinomycetes</taxon>
        <taxon>Streptosporangiales</taxon>
        <taxon>Nocardiopsidaceae</taxon>
        <taxon>Nocardiopsis</taxon>
    </lineage>
</organism>
<dbReference type="AlphaFoldDB" id="A0A223SCW7"/>
<gene>
    <name evidence="2" type="ORF">CDO52_26795</name>
</gene>
<dbReference type="Gene3D" id="3.40.30.10">
    <property type="entry name" value="Glutaredoxin"/>
    <property type="match status" value="1"/>
</dbReference>
<dbReference type="RefSeq" id="WP_017618343.1">
    <property type="nucleotide sequence ID" value="NZ_ANBG01000164.1"/>
</dbReference>
<dbReference type="InterPro" id="IPR013766">
    <property type="entry name" value="Thioredoxin_domain"/>
</dbReference>
<proteinExistence type="predicted"/>
<feature type="domain" description="Thioredoxin" evidence="1">
    <location>
        <begin position="31"/>
        <end position="181"/>
    </location>
</feature>
<dbReference type="PROSITE" id="PS51352">
    <property type="entry name" value="THIOREDOXIN_2"/>
    <property type="match status" value="1"/>
</dbReference>
<dbReference type="InterPro" id="IPR000643">
    <property type="entry name" value="Iodothyronine_deiodinase"/>
</dbReference>
<dbReference type="InterPro" id="IPR036249">
    <property type="entry name" value="Thioredoxin-like_sf"/>
</dbReference>
<dbReference type="OrthoDB" id="128449at2"/>
<evidence type="ECO:0000313" key="2">
    <source>
        <dbReference type="EMBL" id="ASU85926.1"/>
    </source>
</evidence>
<keyword evidence="3" id="KW-1185">Reference proteome</keyword>
<evidence type="ECO:0000259" key="1">
    <source>
        <dbReference type="PROSITE" id="PS51352"/>
    </source>
</evidence>
<dbReference type="PANTHER" id="PTHR11781">
    <property type="entry name" value="IODOTHYRONINE DEIODINASE"/>
    <property type="match status" value="1"/>
</dbReference>
<sequence length="246" mass="27209">MQETGPESDPAAYNYAHFSLAHRTMDMLGGVRVGDPLPDFTATRLDGAEVRARDYLGTPIVLETGSVTCPMYVGRVQPMNALAYRYPEAEFLVLYTREAHPGARIGAHRTAAQKAAGARVVAEHDRESRTILIDDLQGSAHRQLGAMPNTVHVIAPDGTIAYRSIWNDPETVEQVVRDLLRGKAPAQHPARFRPAGLPTLLRVLRRAGRGALRDFAKEAPKIAWLHLRPSRSGQALFRWPKRKGKP</sequence>
<accession>A0A223SCW7</accession>
<protein>
    <recommendedName>
        <fullName evidence="1">Thioredoxin domain-containing protein</fullName>
    </recommendedName>
</protein>
<name>A0A223SCW7_9ACTN</name>
<dbReference type="PANTHER" id="PTHR11781:SF22">
    <property type="entry name" value="TYPE I IODOTHYRONINE DEIODINASE"/>
    <property type="match status" value="1"/>
</dbReference>
<dbReference type="KEGG" id="ngv:CDO52_26795"/>
<dbReference type="GO" id="GO:0004800">
    <property type="term" value="F:thyroxine 5'-deiodinase activity"/>
    <property type="evidence" value="ECO:0007669"/>
    <property type="project" value="InterPro"/>
</dbReference>
<reference evidence="2 3" key="1">
    <citation type="submission" date="2017-08" db="EMBL/GenBank/DDBJ databases">
        <title>The complete genome sequence of Nocardiopsis gilva YIM 90087.</title>
        <authorList>
            <person name="Yin M."/>
            <person name="Tang S."/>
        </authorList>
    </citation>
    <scope>NUCLEOTIDE SEQUENCE [LARGE SCALE GENOMIC DNA]</scope>
    <source>
        <strain evidence="2 3">YIM 90087</strain>
    </source>
</reference>
<evidence type="ECO:0000313" key="3">
    <source>
        <dbReference type="Proteomes" id="UP000215005"/>
    </source>
</evidence>
<dbReference type="SUPFAM" id="SSF52833">
    <property type="entry name" value="Thioredoxin-like"/>
    <property type="match status" value="1"/>
</dbReference>